<organism evidence="9 10">
    <name type="scientific">Pomacea canaliculata</name>
    <name type="common">Golden apple snail</name>
    <dbReference type="NCBI Taxonomy" id="400727"/>
    <lineage>
        <taxon>Eukaryota</taxon>
        <taxon>Metazoa</taxon>
        <taxon>Spiralia</taxon>
        <taxon>Lophotrochozoa</taxon>
        <taxon>Mollusca</taxon>
        <taxon>Gastropoda</taxon>
        <taxon>Caenogastropoda</taxon>
        <taxon>Architaenioglossa</taxon>
        <taxon>Ampullarioidea</taxon>
        <taxon>Ampullariidae</taxon>
        <taxon>Pomacea</taxon>
    </lineage>
</organism>
<name>A0A2T7NII8_POMCA</name>
<feature type="domain" description="Cyclin-D1-binding protein 1-like N-terminal" evidence="7">
    <location>
        <begin position="47"/>
        <end position="184"/>
    </location>
</feature>
<gene>
    <name evidence="9" type="ORF">C0Q70_19157</name>
</gene>
<dbReference type="GO" id="GO:0005634">
    <property type="term" value="C:nucleus"/>
    <property type="evidence" value="ECO:0007669"/>
    <property type="project" value="UniProtKB-SubCell"/>
</dbReference>
<protein>
    <recommendedName>
        <fullName evidence="11">Cyclin-D1-binding protein 1 homolog</fullName>
    </recommendedName>
</protein>
<dbReference type="PANTHER" id="PTHR15492:SF1">
    <property type="entry name" value="CYCLIN-D1-BINDING PROTEIN 1"/>
    <property type="match status" value="1"/>
</dbReference>
<evidence type="ECO:0000313" key="10">
    <source>
        <dbReference type="Proteomes" id="UP000245119"/>
    </source>
</evidence>
<dbReference type="OMA" id="HEATKFC"/>
<dbReference type="EMBL" id="PZQS01000012">
    <property type="protein sequence ID" value="PVD20993.1"/>
    <property type="molecule type" value="Genomic_DNA"/>
</dbReference>
<evidence type="ECO:0000256" key="1">
    <source>
        <dbReference type="ARBA" id="ARBA00004123"/>
    </source>
</evidence>
<dbReference type="PANTHER" id="PTHR15492">
    <property type="entry name" value="CYCLIN D1-BINDING PROTEIN 1"/>
    <property type="match status" value="1"/>
</dbReference>
<proteinExistence type="inferred from homology"/>
<evidence type="ECO:0000256" key="5">
    <source>
        <dbReference type="ARBA" id="ARBA00023242"/>
    </source>
</evidence>
<feature type="domain" description="Cyclin-D1-binding protein 1-like C-terminal" evidence="8">
    <location>
        <begin position="201"/>
        <end position="297"/>
    </location>
</feature>
<accession>A0A2T7NII8</accession>
<evidence type="ECO:0000256" key="2">
    <source>
        <dbReference type="ARBA" id="ARBA00004496"/>
    </source>
</evidence>
<dbReference type="GO" id="GO:0005737">
    <property type="term" value="C:cytoplasm"/>
    <property type="evidence" value="ECO:0007669"/>
    <property type="project" value="UniProtKB-SubCell"/>
</dbReference>
<keyword evidence="10" id="KW-1185">Reference proteome</keyword>
<evidence type="ECO:0008006" key="11">
    <source>
        <dbReference type="Google" id="ProtNLM"/>
    </source>
</evidence>
<comment type="subcellular location">
    <subcellularLocation>
        <location evidence="2">Cytoplasm</location>
    </subcellularLocation>
    <subcellularLocation>
        <location evidence="1">Nucleus</location>
    </subcellularLocation>
</comment>
<dbReference type="Pfam" id="PF13324">
    <property type="entry name" value="GCIP_N"/>
    <property type="match status" value="1"/>
</dbReference>
<evidence type="ECO:0000259" key="7">
    <source>
        <dbReference type="Pfam" id="PF13324"/>
    </source>
</evidence>
<keyword evidence="6" id="KW-0131">Cell cycle</keyword>
<dbReference type="InterPro" id="IPR026907">
    <property type="entry name" value="GCIP-like"/>
</dbReference>
<sequence>MAEAASHLNILKDLETNLRLVVDQIKDGESESQRSTFSSEAYWNYLGVLFKTLSLEATKFSVAYCESPFPTREQCVAMVASLEKSVLALVSAFYSLPKSQGVNLRKQLKSAVLEVLQNIIGLVSSLAQVNPVASNRRQTTGQVWEVADNFASLPKNNCEACLLTLKQAADLVKDALDEVEEMVNNDGQCEDLDEILAEEGNPRSNIDTWSEEDKELVGPSSGLVKTIRSLLKKTREAIQGHGKCETDEQVAQLDDLSELAERLSPAVDNLLSSLYPPIDRVTVGNMATALSETIENTLTFLRNSYLTCEQDSQWLDFLEKAEKHNLTKVKALLSKS</sequence>
<dbReference type="OrthoDB" id="41588at2759"/>
<comment type="similarity">
    <text evidence="3">Belongs to the CCNDBP1 family.</text>
</comment>
<comment type="caution">
    <text evidence="9">The sequence shown here is derived from an EMBL/GenBank/DDBJ whole genome shotgun (WGS) entry which is preliminary data.</text>
</comment>
<dbReference type="Gene3D" id="1.20.1420.10">
    <property type="entry name" value="Talin, central domain"/>
    <property type="match status" value="1"/>
</dbReference>
<dbReference type="Gene3D" id="1.20.1410.10">
    <property type="entry name" value="I/LWEQ domain"/>
    <property type="match status" value="1"/>
</dbReference>
<keyword evidence="4" id="KW-0963">Cytoplasm</keyword>
<evidence type="ECO:0000256" key="4">
    <source>
        <dbReference type="ARBA" id="ARBA00022490"/>
    </source>
</evidence>
<evidence type="ECO:0000259" key="8">
    <source>
        <dbReference type="Pfam" id="PF20936"/>
    </source>
</evidence>
<keyword evidence="5" id="KW-0539">Nucleus</keyword>
<evidence type="ECO:0000256" key="3">
    <source>
        <dbReference type="ARBA" id="ARBA00008940"/>
    </source>
</evidence>
<dbReference type="STRING" id="400727.A0A2T7NII8"/>
<evidence type="ECO:0000313" key="9">
    <source>
        <dbReference type="EMBL" id="PVD20993.1"/>
    </source>
</evidence>
<dbReference type="Proteomes" id="UP000245119">
    <property type="component" value="Linkage Group LG12"/>
</dbReference>
<evidence type="ECO:0000256" key="6">
    <source>
        <dbReference type="ARBA" id="ARBA00023306"/>
    </source>
</evidence>
<dbReference type="Pfam" id="PF20936">
    <property type="entry name" value="GCIP_C"/>
    <property type="match status" value="1"/>
</dbReference>
<reference evidence="9 10" key="1">
    <citation type="submission" date="2018-04" db="EMBL/GenBank/DDBJ databases">
        <title>The genome of golden apple snail Pomacea canaliculata provides insight into stress tolerance and invasive adaptation.</title>
        <authorList>
            <person name="Liu C."/>
            <person name="Liu B."/>
            <person name="Ren Y."/>
            <person name="Zhang Y."/>
            <person name="Wang H."/>
            <person name="Li S."/>
            <person name="Jiang F."/>
            <person name="Yin L."/>
            <person name="Zhang G."/>
            <person name="Qian W."/>
            <person name="Fan W."/>
        </authorList>
    </citation>
    <scope>NUCLEOTIDE SEQUENCE [LARGE SCALE GENOMIC DNA]</scope>
    <source>
        <strain evidence="9">SZHN2017</strain>
        <tissue evidence="9">Muscle</tissue>
    </source>
</reference>
<dbReference type="InterPro" id="IPR049317">
    <property type="entry name" value="GCIP-like_N"/>
</dbReference>
<dbReference type="InterPro" id="IPR049318">
    <property type="entry name" value="GCIP_C"/>
</dbReference>
<dbReference type="AlphaFoldDB" id="A0A2T7NII8"/>